<evidence type="ECO:0000313" key="3">
    <source>
        <dbReference type="EMBL" id="TWU06266.1"/>
    </source>
</evidence>
<name>A0A5C6B4Q0_9BACT</name>
<dbReference type="RefSeq" id="WP_146519368.1">
    <property type="nucleotide sequence ID" value="NZ_SJPN01000002.1"/>
</dbReference>
<comment type="caution">
    <text evidence="3">The sequence shown here is derived from an EMBL/GenBank/DDBJ whole genome shotgun (WGS) entry which is preliminary data.</text>
</comment>
<evidence type="ECO:0000256" key="1">
    <source>
        <dbReference type="SAM" id="SignalP"/>
    </source>
</evidence>
<dbReference type="InterPro" id="IPR027843">
    <property type="entry name" value="DUF4440"/>
</dbReference>
<dbReference type="Pfam" id="PF14534">
    <property type="entry name" value="DUF4440"/>
    <property type="match status" value="1"/>
</dbReference>
<dbReference type="InterPro" id="IPR032710">
    <property type="entry name" value="NTF2-like_dom_sf"/>
</dbReference>
<evidence type="ECO:0000259" key="2">
    <source>
        <dbReference type="Pfam" id="PF14534"/>
    </source>
</evidence>
<feature type="domain" description="DUF4440" evidence="2">
    <location>
        <begin position="48"/>
        <end position="156"/>
    </location>
</feature>
<dbReference type="Proteomes" id="UP000320176">
    <property type="component" value="Unassembled WGS sequence"/>
</dbReference>
<evidence type="ECO:0000313" key="4">
    <source>
        <dbReference type="Proteomes" id="UP000320176"/>
    </source>
</evidence>
<organism evidence="3 4">
    <name type="scientific">Stieleria varia</name>
    <dbReference type="NCBI Taxonomy" id="2528005"/>
    <lineage>
        <taxon>Bacteria</taxon>
        <taxon>Pseudomonadati</taxon>
        <taxon>Planctomycetota</taxon>
        <taxon>Planctomycetia</taxon>
        <taxon>Pirellulales</taxon>
        <taxon>Pirellulaceae</taxon>
        <taxon>Stieleria</taxon>
    </lineage>
</organism>
<sequence precursor="true">MKMKSITIILLLVSGAGQSFGQESATLVEADASVVAEAKPISPDLDAIRDASQSFVDAFNHHDANAVAALWTKDGEYIDGAGRVLVGRDEISKDYHEYFAANPEAKITIVIDSLRLLSSDTAIEDGRAAVESSAGNTGLFATYTVVHAKVNGHWMMASVRDETIEPQASATSAADLEWLVGKWVAEEHGVTMESDCRWVVDGRFIQRTYTTTQVDGSKSSGVQLIGWNPDGGHVQSWDFSPDGGHAVGTWMPQEGGWSAHMRGVTGDGTLTNAINQLRRLDDSAYVWQSIQRTAGGMVIPDTDEVVLKRIPVAR</sequence>
<dbReference type="InterPro" id="IPR011944">
    <property type="entry name" value="Steroid_delta5-4_isomerase"/>
</dbReference>
<keyword evidence="1" id="KW-0732">Signal</keyword>
<gene>
    <name evidence="3" type="ORF">Pla52n_19870</name>
</gene>
<dbReference type="Gene3D" id="3.10.450.50">
    <property type="match status" value="1"/>
</dbReference>
<dbReference type="SUPFAM" id="SSF54427">
    <property type="entry name" value="NTF2-like"/>
    <property type="match status" value="1"/>
</dbReference>
<dbReference type="EMBL" id="SJPN01000002">
    <property type="protein sequence ID" value="TWU06266.1"/>
    <property type="molecule type" value="Genomic_DNA"/>
</dbReference>
<feature type="chain" id="PRO_5022974203" evidence="1">
    <location>
        <begin position="22"/>
        <end position="314"/>
    </location>
</feature>
<dbReference type="NCBIfam" id="TIGR02246">
    <property type="entry name" value="SgcJ/EcaC family oxidoreductase"/>
    <property type="match status" value="1"/>
</dbReference>
<reference evidence="3 4" key="1">
    <citation type="submission" date="2019-02" db="EMBL/GenBank/DDBJ databases">
        <title>Deep-cultivation of Planctomycetes and their phenomic and genomic characterization uncovers novel biology.</title>
        <authorList>
            <person name="Wiegand S."/>
            <person name="Jogler M."/>
            <person name="Boedeker C."/>
            <person name="Pinto D."/>
            <person name="Vollmers J."/>
            <person name="Rivas-Marin E."/>
            <person name="Kohn T."/>
            <person name="Peeters S.H."/>
            <person name="Heuer A."/>
            <person name="Rast P."/>
            <person name="Oberbeckmann S."/>
            <person name="Bunk B."/>
            <person name="Jeske O."/>
            <person name="Meyerdierks A."/>
            <person name="Storesund J.E."/>
            <person name="Kallscheuer N."/>
            <person name="Luecker S."/>
            <person name="Lage O.M."/>
            <person name="Pohl T."/>
            <person name="Merkel B.J."/>
            <person name="Hornburger P."/>
            <person name="Mueller R.-W."/>
            <person name="Bruemmer F."/>
            <person name="Labrenz M."/>
            <person name="Spormann A.M."/>
            <person name="Op Den Camp H."/>
            <person name="Overmann J."/>
            <person name="Amann R."/>
            <person name="Jetten M.S.M."/>
            <person name="Mascher T."/>
            <person name="Medema M.H."/>
            <person name="Devos D.P."/>
            <person name="Kaster A.-K."/>
            <person name="Ovreas L."/>
            <person name="Rohde M."/>
            <person name="Galperin M.Y."/>
            <person name="Jogler C."/>
        </authorList>
    </citation>
    <scope>NUCLEOTIDE SEQUENCE [LARGE SCALE GENOMIC DNA]</scope>
    <source>
        <strain evidence="3 4">Pla52n</strain>
    </source>
</reference>
<dbReference type="OrthoDB" id="263788at2"/>
<feature type="signal peptide" evidence="1">
    <location>
        <begin position="1"/>
        <end position="21"/>
    </location>
</feature>
<protein>
    <submittedName>
        <fullName evidence="3">SnoaL-like domain protein</fullName>
    </submittedName>
</protein>
<keyword evidence="4" id="KW-1185">Reference proteome</keyword>
<proteinExistence type="predicted"/>
<dbReference type="AlphaFoldDB" id="A0A5C6B4Q0"/>
<accession>A0A5C6B4Q0</accession>